<evidence type="ECO:0000256" key="4">
    <source>
        <dbReference type="PROSITE-ProRule" id="PRU00335"/>
    </source>
</evidence>
<dbReference type="SUPFAM" id="SSF48498">
    <property type="entry name" value="Tetracyclin repressor-like, C-terminal domain"/>
    <property type="match status" value="1"/>
</dbReference>
<dbReference type="PROSITE" id="PS50977">
    <property type="entry name" value="HTH_TETR_2"/>
    <property type="match status" value="1"/>
</dbReference>
<dbReference type="Gene3D" id="1.10.10.60">
    <property type="entry name" value="Homeodomain-like"/>
    <property type="match status" value="1"/>
</dbReference>
<keyword evidence="1" id="KW-0805">Transcription regulation</keyword>
<dbReference type="InterPro" id="IPR004111">
    <property type="entry name" value="Repressor_TetR_C"/>
</dbReference>
<dbReference type="Pfam" id="PF00440">
    <property type="entry name" value="TetR_N"/>
    <property type="match status" value="1"/>
</dbReference>
<dbReference type="GO" id="GO:0000976">
    <property type="term" value="F:transcription cis-regulatory region binding"/>
    <property type="evidence" value="ECO:0007669"/>
    <property type="project" value="TreeGrafter"/>
</dbReference>
<dbReference type="InterPro" id="IPR036271">
    <property type="entry name" value="Tet_transcr_reg_TetR-rel_C_sf"/>
</dbReference>
<dbReference type="EMBL" id="JAKFHA010000016">
    <property type="protein sequence ID" value="MCF2530522.1"/>
    <property type="molecule type" value="Genomic_DNA"/>
</dbReference>
<dbReference type="PANTHER" id="PTHR30055">
    <property type="entry name" value="HTH-TYPE TRANSCRIPTIONAL REGULATOR RUTR"/>
    <property type="match status" value="1"/>
</dbReference>
<feature type="DNA-binding region" description="H-T-H motif" evidence="4">
    <location>
        <begin position="55"/>
        <end position="74"/>
    </location>
</feature>
<evidence type="ECO:0000256" key="1">
    <source>
        <dbReference type="ARBA" id="ARBA00023015"/>
    </source>
</evidence>
<dbReference type="InterPro" id="IPR009057">
    <property type="entry name" value="Homeodomain-like_sf"/>
</dbReference>
<accession>A0AA41U475</accession>
<name>A0AA41U475_9ACTN</name>
<feature type="compositionally biased region" description="Basic and acidic residues" evidence="5">
    <location>
        <begin position="1"/>
        <end position="10"/>
    </location>
</feature>
<keyword evidence="8" id="KW-1185">Reference proteome</keyword>
<feature type="domain" description="HTH tetR-type" evidence="6">
    <location>
        <begin position="32"/>
        <end position="92"/>
    </location>
</feature>
<dbReference type="RefSeq" id="WP_235055180.1">
    <property type="nucleotide sequence ID" value="NZ_JAKFHA010000016.1"/>
</dbReference>
<keyword evidence="2 4" id="KW-0238">DNA-binding</keyword>
<evidence type="ECO:0000313" key="7">
    <source>
        <dbReference type="EMBL" id="MCF2530522.1"/>
    </source>
</evidence>
<dbReference type="Gene3D" id="1.10.357.10">
    <property type="entry name" value="Tetracycline Repressor, domain 2"/>
    <property type="match status" value="1"/>
</dbReference>
<proteinExistence type="predicted"/>
<dbReference type="PANTHER" id="PTHR30055:SF151">
    <property type="entry name" value="TRANSCRIPTIONAL REGULATORY PROTEIN"/>
    <property type="match status" value="1"/>
</dbReference>
<dbReference type="InterPro" id="IPR001647">
    <property type="entry name" value="HTH_TetR"/>
</dbReference>
<dbReference type="Pfam" id="PF02909">
    <property type="entry name" value="TetR_C_1"/>
    <property type="match status" value="1"/>
</dbReference>
<dbReference type="AlphaFoldDB" id="A0AA41U475"/>
<dbReference type="GO" id="GO:0045892">
    <property type="term" value="P:negative regulation of DNA-templated transcription"/>
    <property type="evidence" value="ECO:0007669"/>
    <property type="project" value="InterPro"/>
</dbReference>
<dbReference type="InterPro" id="IPR050109">
    <property type="entry name" value="HTH-type_TetR-like_transc_reg"/>
</dbReference>
<organism evidence="7 8">
    <name type="scientific">Yinghuangia soli</name>
    <dbReference type="NCBI Taxonomy" id="2908204"/>
    <lineage>
        <taxon>Bacteria</taxon>
        <taxon>Bacillati</taxon>
        <taxon>Actinomycetota</taxon>
        <taxon>Actinomycetes</taxon>
        <taxon>Kitasatosporales</taxon>
        <taxon>Streptomycetaceae</taxon>
        <taxon>Yinghuangia</taxon>
    </lineage>
</organism>
<gene>
    <name evidence="7" type="ORF">LZ495_25335</name>
</gene>
<sequence length="246" mass="26099">MPKPVADRGKAAKAAAPVNSDTHGPGGGRRHFLNRTLLVDTAISVIEEDGPEALTFRRLGAELEVAPTAVYRHFPDKDALLRALGDRLLEVALEGFVPGEDWRSTLHAAAVTARRAYLSHPRVATLAVARATTNEATFRFADICLGALRSTGLDTAVAARFYLALVDLTLGSAALEAAFAGQDAAVLAEDDAAWSGKLLEIAAPEYPNLVAAAPHLRGAYRDDHFEALLSLLLDAVSVHLPGSAEY</sequence>
<protein>
    <submittedName>
        <fullName evidence="7">TetR/AcrR family transcriptional regulator C-terminal domain-containing protein</fullName>
    </submittedName>
</protein>
<evidence type="ECO:0000256" key="3">
    <source>
        <dbReference type="ARBA" id="ARBA00023163"/>
    </source>
</evidence>
<evidence type="ECO:0000256" key="5">
    <source>
        <dbReference type="SAM" id="MobiDB-lite"/>
    </source>
</evidence>
<keyword evidence="3" id="KW-0804">Transcription</keyword>
<dbReference type="SUPFAM" id="SSF46689">
    <property type="entry name" value="Homeodomain-like"/>
    <property type="match status" value="1"/>
</dbReference>
<dbReference type="Proteomes" id="UP001165378">
    <property type="component" value="Unassembled WGS sequence"/>
</dbReference>
<evidence type="ECO:0000259" key="6">
    <source>
        <dbReference type="PROSITE" id="PS50977"/>
    </source>
</evidence>
<reference evidence="7" key="1">
    <citation type="submission" date="2022-01" db="EMBL/GenBank/DDBJ databases">
        <title>Genome-Based Taxonomic Classification of the Phylum Actinobacteria.</title>
        <authorList>
            <person name="Gao Y."/>
        </authorList>
    </citation>
    <scope>NUCLEOTIDE SEQUENCE</scope>
    <source>
        <strain evidence="7">KLBMP 8922</strain>
    </source>
</reference>
<dbReference type="GO" id="GO:0003700">
    <property type="term" value="F:DNA-binding transcription factor activity"/>
    <property type="evidence" value="ECO:0007669"/>
    <property type="project" value="TreeGrafter"/>
</dbReference>
<evidence type="ECO:0000256" key="2">
    <source>
        <dbReference type="ARBA" id="ARBA00023125"/>
    </source>
</evidence>
<comment type="caution">
    <text evidence="7">The sequence shown here is derived from an EMBL/GenBank/DDBJ whole genome shotgun (WGS) entry which is preliminary data.</text>
</comment>
<evidence type="ECO:0000313" key="8">
    <source>
        <dbReference type="Proteomes" id="UP001165378"/>
    </source>
</evidence>
<feature type="region of interest" description="Disordered" evidence="5">
    <location>
        <begin position="1"/>
        <end position="30"/>
    </location>
</feature>